<dbReference type="Gene3D" id="1.10.10.10">
    <property type="entry name" value="Winged helix-like DNA-binding domain superfamily/Winged helix DNA-binding domain"/>
    <property type="match status" value="1"/>
</dbReference>
<evidence type="ECO:0000313" key="3">
    <source>
        <dbReference type="Proteomes" id="UP000001879"/>
    </source>
</evidence>
<dbReference type="RefSeq" id="WP_012996929.1">
    <property type="nucleotide sequence ID" value="NC_013923.1"/>
</dbReference>
<sequence length="122" mass="13332">MSHSMQATSPRTTPDGHSDDKLAADGDADKLLSILTDTDCRAILETITDTDDYLSASEVSDSCDVPLSTTYRKLDLLTDAAVLEERLRIRRSGQHVSEYTQKLDEISIAIEMDGGVAVELTQ</sequence>
<keyword evidence="2" id="KW-0614">Plasmid</keyword>
<proteinExistence type="predicted"/>
<dbReference type="KEGG" id="nmg:Nmag_3906"/>
<reference evidence="3" key="1">
    <citation type="submission" date="2010-02" db="EMBL/GenBank/DDBJ databases">
        <title>Complete sequence of plasmid 1 of Natrialba magadii ATCC 43099.</title>
        <authorList>
            <consortium name="US DOE Joint Genome Institute"/>
            <person name="Lucas S."/>
            <person name="Copeland A."/>
            <person name="Lapidus A."/>
            <person name="Cheng J.-F."/>
            <person name="Bruce D."/>
            <person name="Goodwin L."/>
            <person name="Pitluck S."/>
            <person name="Davenport K."/>
            <person name="Saunders E."/>
            <person name="Detter J.C."/>
            <person name="Han C."/>
            <person name="Tapia R."/>
            <person name="Land M."/>
            <person name="Hauser L."/>
            <person name="Kyrpides N."/>
            <person name="Mikhailova N."/>
            <person name="De Castro R.E."/>
            <person name="Maupin-Furlow J.A."/>
            <person name="Woyke T."/>
        </authorList>
    </citation>
    <scope>NUCLEOTIDE SEQUENCE [LARGE SCALE GENOMIC DNA]</scope>
    <source>
        <strain evidence="3">ATCC 43099 / DSM 3394 / CCM 3739 / CIP 104546 / IAM 13178 / JCM 8861 / NBRC 102185 / NCIMB 2190 / MS3</strain>
        <plasmid evidence="3">pNMAG01</plasmid>
    </source>
</reference>
<dbReference type="Proteomes" id="UP000001879">
    <property type="component" value="Plasmid pNMAG01"/>
</dbReference>
<keyword evidence="3" id="KW-1185">Reference proteome</keyword>
<reference evidence="2 3" key="2">
    <citation type="journal article" date="2012" name="BMC Genomics">
        <title>A comparative genomics perspective on the genetic content of the alkaliphilic haloarchaeon Natrialba magadii ATCC 43099T.</title>
        <authorList>
            <person name="Siddaramappa S."/>
            <person name="Challacombe J.F."/>
            <person name="Decastro R.E."/>
            <person name="Pfeiffer F."/>
            <person name="Sastre D.E."/>
            <person name="Gimenez M.I."/>
            <person name="Paggi R.A."/>
            <person name="Detter J.C."/>
            <person name="Davenport K.W."/>
            <person name="Goodwin L.A."/>
            <person name="Kyrpides N."/>
            <person name="Tapia R."/>
            <person name="Pitluck S."/>
            <person name="Lucas S."/>
            <person name="Woyke T."/>
            <person name="Maupin-Furlow J.A."/>
        </authorList>
    </citation>
    <scope>NUCLEOTIDE SEQUENCE [LARGE SCALE GENOMIC DNA]</scope>
    <source>
        <strain evidence="3">ATCC 43099 / DSM 3394 / CCM 3739 / CIP 104546 / IAM 13178 / JCM 8861 / NBRC 102185 / NCIMB 2190 / MS3</strain>
    </source>
</reference>
<protein>
    <submittedName>
        <fullName evidence="2">HTH domain protein</fullName>
    </submittedName>
</protein>
<accession>D3T1I8</accession>
<dbReference type="AlphaFoldDB" id="D3T1I8"/>
<dbReference type="Pfam" id="PF12840">
    <property type="entry name" value="HTH_20"/>
    <property type="match status" value="1"/>
</dbReference>
<organism evidence="2 3">
    <name type="scientific">Natrialba magadii (strain ATCC 43099 / DSM 3394 / CCM 3739 / CIP 104546 / IAM 13178 / JCM 8861 / NBRC 102185 / NCIMB 2190 / MS3)</name>
    <name type="common">Natronobacterium magadii</name>
    <dbReference type="NCBI Taxonomy" id="547559"/>
    <lineage>
        <taxon>Archaea</taxon>
        <taxon>Methanobacteriati</taxon>
        <taxon>Methanobacteriota</taxon>
        <taxon>Stenosarchaea group</taxon>
        <taxon>Halobacteria</taxon>
        <taxon>Halobacteriales</taxon>
        <taxon>Natrialbaceae</taxon>
        <taxon>Natrialba</taxon>
    </lineage>
</organism>
<dbReference type="EMBL" id="CP001933">
    <property type="protein sequence ID" value="ADD07447.1"/>
    <property type="molecule type" value="Genomic_DNA"/>
</dbReference>
<feature type="region of interest" description="Disordered" evidence="1">
    <location>
        <begin position="1"/>
        <end position="23"/>
    </location>
</feature>
<geneLocation type="plasmid" evidence="2 3">
    <name>pNMAG01</name>
</geneLocation>
<feature type="compositionally biased region" description="Basic and acidic residues" evidence="1">
    <location>
        <begin position="14"/>
        <end position="23"/>
    </location>
</feature>
<dbReference type="SUPFAM" id="SSF46785">
    <property type="entry name" value="Winged helix' DNA-binding domain"/>
    <property type="match status" value="1"/>
</dbReference>
<evidence type="ECO:0000313" key="2">
    <source>
        <dbReference type="EMBL" id="ADD07447.1"/>
    </source>
</evidence>
<dbReference type="InterPro" id="IPR036388">
    <property type="entry name" value="WH-like_DNA-bd_sf"/>
</dbReference>
<dbReference type="HOGENOM" id="CLU_124803_2_1_2"/>
<gene>
    <name evidence="2" type="ordered locus">Nmag_3906</name>
</gene>
<name>D3T1I8_NATMM</name>
<dbReference type="OrthoDB" id="10985at2157"/>
<dbReference type="GeneID" id="8826776"/>
<evidence type="ECO:0000256" key="1">
    <source>
        <dbReference type="SAM" id="MobiDB-lite"/>
    </source>
</evidence>
<dbReference type="InterPro" id="IPR036390">
    <property type="entry name" value="WH_DNA-bd_sf"/>
</dbReference>
<feature type="compositionally biased region" description="Polar residues" evidence="1">
    <location>
        <begin position="1"/>
        <end position="12"/>
    </location>
</feature>